<dbReference type="EMBL" id="JAAGBB010000015">
    <property type="protein sequence ID" value="MBR0665510.1"/>
    <property type="molecule type" value="Genomic_DNA"/>
</dbReference>
<evidence type="ECO:0000259" key="13">
    <source>
        <dbReference type="PROSITE" id="PS50857"/>
    </source>
</evidence>
<keyword evidence="12" id="KW-1133">Transmembrane helix</keyword>
<evidence type="ECO:0000256" key="8">
    <source>
        <dbReference type="ARBA" id="ARBA00023008"/>
    </source>
</evidence>
<evidence type="ECO:0000256" key="2">
    <source>
        <dbReference type="ARBA" id="ARBA00007866"/>
    </source>
</evidence>
<evidence type="ECO:0000256" key="1">
    <source>
        <dbReference type="ARBA" id="ARBA00004370"/>
    </source>
</evidence>
<evidence type="ECO:0000256" key="5">
    <source>
        <dbReference type="ARBA" id="ARBA00022723"/>
    </source>
</evidence>
<keyword evidence="8" id="KW-0186">Copper</keyword>
<evidence type="ECO:0000313" key="15">
    <source>
        <dbReference type="EMBL" id="MBR0665510.1"/>
    </source>
</evidence>
<dbReference type="InterPro" id="IPR008972">
    <property type="entry name" value="Cupredoxin"/>
</dbReference>
<comment type="subcellular location">
    <subcellularLocation>
        <location evidence="1">Membrane</location>
    </subcellularLocation>
</comment>
<dbReference type="Gene3D" id="2.60.40.420">
    <property type="entry name" value="Cupredoxins - blue copper proteins"/>
    <property type="match status" value="1"/>
</dbReference>
<sequence>MRPAALLALPLAACSGQQSALAPMGPEAAGIAGLSWLLIIGGAAIFLLTMLLLLLAFRGGARLRRRLGSRGAILAGGAVLPTLLLSALLIHTLGLADALGGRSADPLRIEVTGRQFWWEVRYPDHDVVTANEIHIPVGRPVELLLTSTDVLHSLWIPALHGKRDMIPGHLNRLRFTADRPGVMRGQCAEFCGAQHTRMALFAVATTEAGFATWIERQRTAVPAPEDPLLAQGRRAFASAGCGACHALRGTEWSGRNGPDLTRIGARLSLAAGTLPNHRDALRAWIADPQAIKPASAMPGFGAVLAPADLQALAAWLGSLR</sequence>
<reference evidence="16" key="1">
    <citation type="journal article" date="2021" name="Syst. Appl. Microbiol.">
        <title>Roseomonas hellenica sp. nov., isolated from roots of wild-growing Alkanna tinctoria.</title>
        <authorList>
            <person name="Rat A."/>
            <person name="Naranjo H.D."/>
            <person name="Lebbe L."/>
            <person name="Cnockaert M."/>
            <person name="Krigas N."/>
            <person name="Grigoriadou K."/>
            <person name="Maloupa E."/>
            <person name="Willems A."/>
        </authorList>
    </citation>
    <scope>NUCLEOTIDE SEQUENCE [LARGE SCALE GENOMIC DNA]</scope>
    <source>
        <strain evidence="16">LMG 31523</strain>
    </source>
</reference>
<dbReference type="InterPro" id="IPR001505">
    <property type="entry name" value="Copper_CuA"/>
</dbReference>
<dbReference type="SUPFAM" id="SSF49503">
    <property type="entry name" value="Cupredoxins"/>
    <property type="match status" value="1"/>
</dbReference>
<dbReference type="InterPro" id="IPR045187">
    <property type="entry name" value="CcO_II"/>
</dbReference>
<dbReference type="InterPro" id="IPR009056">
    <property type="entry name" value="Cyt_c-like_dom"/>
</dbReference>
<evidence type="ECO:0000256" key="12">
    <source>
        <dbReference type="SAM" id="Phobius"/>
    </source>
</evidence>
<dbReference type="CDD" id="cd04213">
    <property type="entry name" value="CuRO_CcO_Caa3_II"/>
    <property type="match status" value="1"/>
</dbReference>
<feature type="domain" description="Cytochrome oxidase subunit II copper A binding" evidence="13">
    <location>
        <begin position="104"/>
        <end position="216"/>
    </location>
</feature>
<dbReference type="SUPFAM" id="SSF46626">
    <property type="entry name" value="Cytochrome c"/>
    <property type="match status" value="1"/>
</dbReference>
<dbReference type="PANTHER" id="PTHR22888:SF9">
    <property type="entry name" value="CYTOCHROME C OXIDASE SUBUNIT 2"/>
    <property type="match status" value="1"/>
</dbReference>
<evidence type="ECO:0000256" key="3">
    <source>
        <dbReference type="ARBA" id="ARBA00022448"/>
    </source>
</evidence>
<evidence type="ECO:0000259" key="14">
    <source>
        <dbReference type="PROSITE" id="PS51007"/>
    </source>
</evidence>
<keyword evidence="16" id="KW-1185">Reference proteome</keyword>
<comment type="catalytic activity">
    <reaction evidence="10">
        <text>4 Fe(II)-[cytochrome c] + O2 + 8 H(+)(in) = 4 Fe(III)-[cytochrome c] + 2 H2O + 4 H(+)(out)</text>
        <dbReference type="Rhea" id="RHEA:11436"/>
        <dbReference type="Rhea" id="RHEA-COMP:10350"/>
        <dbReference type="Rhea" id="RHEA-COMP:14399"/>
        <dbReference type="ChEBI" id="CHEBI:15377"/>
        <dbReference type="ChEBI" id="CHEBI:15378"/>
        <dbReference type="ChEBI" id="CHEBI:15379"/>
        <dbReference type="ChEBI" id="CHEBI:29033"/>
        <dbReference type="ChEBI" id="CHEBI:29034"/>
        <dbReference type="EC" id="7.1.1.9"/>
    </reaction>
</comment>
<dbReference type="InterPro" id="IPR034236">
    <property type="entry name" value="CuRO_CcO_Caa3_II"/>
</dbReference>
<keyword evidence="3" id="KW-0813">Transport</keyword>
<dbReference type="PROSITE" id="PS50857">
    <property type="entry name" value="COX2_CUA"/>
    <property type="match status" value="1"/>
</dbReference>
<dbReference type="Proteomes" id="UP001196870">
    <property type="component" value="Unassembled WGS sequence"/>
</dbReference>
<keyword evidence="12" id="KW-0812">Transmembrane</keyword>
<name>A0ABS5EYX5_9PROT</name>
<dbReference type="InterPro" id="IPR002429">
    <property type="entry name" value="CcO_II-like_C"/>
</dbReference>
<comment type="caution">
    <text evidence="15">The sequence shown here is derived from an EMBL/GenBank/DDBJ whole genome shotgun (WGS) entry which is preliminary data.</text>
</comment>
<protein>
    <submittedName>
        <fullName evidence="15">C-type cytochrome</fullName>
    </submittedName>
</protein>
<dbReference type="RefSeq" id="WP_211853176.1">
    <property type="nucleotide sequence ID" value="NZ_JAAGBB010000015.1"/>
</dbReference>
<keyword evidence="7 11" id="KW-0408">Iron</keyword>
<keyword evidence="9 12" id="KW-0472">Membrane</keyword>
<feature type="transmembrane region" description="Helical" evidence="12">
    <location>
        <begin position="69"/>
        <end position="90"/>
    </location>
</feature>
<evidence type="ECO:0000256" key="4">
    <source>
        <dbReference type="ARBA" id="ARBA00022617"/>
    </source>
</evidence>
<dbReference type="PROSITE" id="PS51007">
    <property type="entry name" value="CYTC"/>
    <property type="match status" value="1"/>
</dbReference>
<evidence type="ECO:0000256" key="7">
    <source>
        <dbReference type="ARBA" id="ARBA00023004"/>
    </source>
</evidence>
<accession>A0ABS5EYX5</accession>
<evidence type="ECO:0000256" key="10">
    <source>
        <dbReference type="ARBA" id="ARBA00047816"/>
    </source>
</evidence>
<evidence type="ECO:0000256" key="9">
    <source>
        <dbReference type="ARBA" id="ARBA00023136"/>
    </source>
</evidence>
<comment type="similarity">
    <text evidence="2">Belongs to the cytochrome c oxidase subunit 2 family.</text>
</comment>
<keyword evidence="4 11" id="KW-0349">Heme</keyword>
<dbReference type="Pfam" id="PF00034">
    <property type="entry name" value="Cytochrom_C"/>
    <property type="match status" value="1"/>
</dbReference>
<organism evidence="15 16">
    <name type="scientific">Plastoroseomonas hellenica</name>
    <dbReference type="NCBI Taxonomy" id="2687306"/>
    <lineage>
        <taxon>Bacteria</taxon>
        <taxon>Pseudomonadati</taxon>
        <taxon>Pseudomonadota</taxon>
        <taxon>Alphaproteobacteria</taxon>
        <taxon>Acetobacterales</taxon>
        <taxon>Acetobacteraceae</taxon>
        <taxon>Plastoroseomonas</taxon>
    </lineage>
</organism>
<evidence type="ECO:0000256" key="6">
    <source>
        <dbReference type="ARBA" id="ARBA00022982"/>
    </source>
</evidence>
<dbReference type="InterPro" id="IPR036909">
    <property type="entry name" value="Cyt_c-like_dom_sf"/>
</dbReference>
<dbReference type="PANTHER" id="PTHR22888">
    <property type="entry name" value="CYTOCHROME C OXIDASE, SUBUNIT II"/>
    <property type="match status" value="1"/>
</dbReference>
<keyword evidence="5 11" id="KW-0479">Metal-binding</keyword>
<gene>
    <name evidence="15" type="ORF">GXW71_14200</name>
</gene>
<keyword evidence="6" id="KW-0249">Electron transport</keyword>
<evidence type="ECO:0000313" key="16">
    <source>
        <dbReference type="Proteomes" id="UP001196870"/>
    </source>
</evidence>
<feature type="transmembrane region" description="Helical" evidence="12">
    <location>
        <begin position="35"/>
        <end position="57"/>
    </location>
</feature>
<proteinExistence type="inferred from homology"/>
<dbReference type="Pfam" id="PF00116">
    <property type="entry name" value="COX2"/>
    <property type="match status" value="1"/>
</dbReference>
<dbReference type="PROSITE" id="PS00078">
    <property type="entry name" value="COX2"/>
    <property type="match status" value="1"/>
</dbReference>
<evidence type="ECO:0000256" key="11">
    <source>
        <dbReference type="PROSITE-ProRule" id="PRU00433"/>
    </source>
</evidence>
<feature type="domain" description="Cytochrome c" evidence="14">
    <location>
        <begin position="227"/>
        <end position="320"/>
    </location>
</feature>